<feature type="compositionally biased region" description="Low complexity" evidence="11">
    <location>
        <begin position="187"/>
        <end position="199"/>
    </location>
</feature>
<dbReference type="GO" id="GO:0051301">
    <property type="term" value="P:cell division"/>
    <property type="evidence" value="ECO:0007669"/>
    <property type="project" value="UniProtKB-KW"/>
</dbReference>
<keyword evidence="4" id="KW-0132">Cell division</keyword>
<protein>
    <submittedName>
        <fullName evidence="12">Nnf1-domain-containing protein</fullName>
    </submittedName>
</protein>
<evidence type="ECO:0000313" key="12">
    <source>
        <dbReference type="EMBL" id="KAF2756552.1"/>
    </source>
</evidence>
<dbReference type="EMBL" id="ML996575">
    <property type="protein sequence ID" value="KAF2756552.1"/>
    <property type="molecule type" value="Genomic_DNA"/>
</dbReference>
<evidence type="ECO:0000256" key="3">
    <source>
        <dbReference type="ARBA" id="ARBA00022454"/>
    </source>
</evidence>
<feature type="region of interest" description="Disordered" evidence="11">
    <location>
        <begin position="31"/>
        <end position="96"/>
    </location>
</feature>
<dbReference type="GO" id="GO:0000444">
    <property type="term" value="C:MIS12/MIND type complex"/>
    <property type="evidence" value="ECO:0007669"/>
    <property type="project" value="InterPro"/>
</dbReference>
<accession>A0A6A6W0X8</accession>
<proteinExistence type="predicted"/>
<dbReference type="RefSeq" id="XP_033599003.1">
    <property type="nucleotide sequence ID" value="XM_033745616.1"/>
</dbReference>
<dbReference type="InterPro" id="IPR007128">
    <property type="entry name" value="PMF1/Nnf1"/>
</dbReference>
<dbReference type="OrthoDB" id="18453at2759"/>
<evidence type="ECO:0000256" key="2">
    <source>
        <dbReference type="ARBA" id="ARBA00004629"/>
    </source>
</evidence>
<dbReference type="AlphaFoldDB" id="A0A6A6W0X8"/>
<dbReference type="Proteomes" id="UP000799437">
    <property type="component" value="Unassembled WGS sequence"/>
</dbReference>
<feature type="region of interest" description="Disordered" evidence="11">
    <location>
        <begin position="181"/>
        <end position="205"/>
    </location>
</feature>
<keyword evidence="10" id="KW-0175">Coiled coil</keyword>
<gene>
    <name evidence="12" type="ORF">EJ05DRAFT_487438</name>
</gene>
<evidence type="ECO:0000256" key="10">
    <source>
        <dbReference type="SAM" id="Coils"/>
    </source>
</evidence>
<evidence type="ECO:0000313" key="13">
    <source>
        <dbReference type="Proteomes" id="UP000799437"/>
    </source>
</evidence>
<evidence type="ECO:0000256" key="8">
    <source>
        <dbReference type="ARBA" id="ARBA00023306"/>
    </source>
</evidence>
<dbReference type="Pfam" id="PF03980">
    <property type="entry name" value="Nnf1"/>
    <property type="match status" value="1"/>
</dbReference>
<feature type="compositionally biased region" description="Pro residues" evidence="11">
    <location>
        <begin position="56"/>
        <end position="67"/>
    </location>
</feature>
<evidence type="ECO:0000256" key="7">
    <source>
        <dbReference type="ARBA" id="ARBA00023242"/>
    </source>
</evidence>
<reference evidence="12" key="1">
    <citation type="journal article" date="2020" name="Stud. Mycol.">
        <title>101 Dothideomycetes genomes: a test case for predicting lifestyles and emergence of pathogens.</title>
        <authorList>
            <person name="Haridas S."/>
            <person name="Albert R."/>
            <person name="Binder M."/>
            <person name="Bloem J."/>
            <person name="Labutti K."/>
            <person name="Salamov A."/>
            <person name="Andreopoulos B."/>
            <person name="Baker S."/>
            <person name="Barry K."/>
            <person name="Bills G."/>
            <person name="Bluhm B."/>
            <person name="Cannon C."/>
            <person name="Castanera R."/>
            <person name="Culley D."/>
            <person name="Daum C."/>
            <person name="Ezra D."/>
            <person name="Gonzalez J."/>
            <person name="Henrissat B."/>
            <person name="Kuo A."/>
            <person name="Liang C."/>
            <person name="Lipzen A."/>
            <person name="Lutzoni F."/>
            <person name="Magnuson J."/>
            <person name="Mondo S."/>
            <person name="Nolan M."/>
            <person name="Ohm R."/>
            <person name="Pangilinan J."/>
            <person name="Park H.-J."/>
            <person name="Ramirez L."/>
            <person name="Alfaro M."/>
            <person name="Sun H."/>
            <person name="Tritt A."/>
            <person name="Yoshinaga Y."/>
            <person name="Zwiers L.-H."/>
            <person name="Turgeon B."/>
            <person name="Goodwin S."/>
            <person name="Spatafora J."/>
            <person name="Crous P."/>
            <person name="Grigoriev I."/>
        </authorList>
    </citation>
    <scope>NUCLEOTIDE SEQUENCE</scope>
    <source>
        <strain evidence="12">CBS 121739</strain>
    </source>
</reference>
<dbReference type="GeneID" id="54486670"/>
<keyword evidence="8" id="KW-0131">Cell cycle</keyword>
<feature type="coiled-coil region" evidence="10">
    <location>
        <begin position="249"/>
        <end position="276"/>
    </location>
</feature>
<evidence type="ECO:0000256" key="6">
    <source>
        <dbReference type="ARBA" id="ARBA00022838"/>
    </source>
</evidence>
<evidence type="ECO:0000256" key="4">
    <source>
        <dbReference type="ARBA" id="ARBA00022618"/>
    </source>
</evidence>
<organism evidence="12 13">
    <name type="scientific">Pseudovirgaria hyperparasitica</name>
    <dbReference type="NCBI Taxonomy" id="470096"/>
    <lineage>
        <taxon>Eukaryota</taxon>
        <taxon>Fungi</taxon>
        <taxon>Dikarya</taxon>
        <taxon>Ascomycota</taxon>
        <taxon>Pezizomycotina</taxon>
        <taxon>Dothideomycetes</taxon>
        <taxon>Dothideomycetes incertae sedis</taxon>
        <taxon>Acrospermales</taxon>
        <taxon>Acrospermaceae</taxon>
        <taxon>Pseudovirgaria</taxon>
    </lineage>
</organism>
<dbReference type="GO" id="GO:0007059">
    <property type="term" value="P:chromosome segregation"/>
    <property type="evidence" value="ECO:0007669"/>
    <property type="project" value="TreeGrafter"/>
</dbReference>
<feature type="compositionally biased region" description="Polar residues" evidence="11">
    <location>
        <begin position="43"/>
        <end position="54"/>
    </location>
</feature>
<keyword evidence="13" id="KW-1185">Reference proteome</keyword>
<keyword evidence="7" id="KW-0539">Nucleus</keyword>
<evidence type="ECO:0000256" key="11">
    <source>
        <dbReference type="SAM" id="MobiDB-lite"/>
    </source>
</evidence>
<dbReference type="PANTHER" id="PTHR15459">
    <property type="entry name" value="POLYAMINE-MODULATED FACTOR 1"/>
    <property type="match status" value="1"/>
</dbReference>
<evidence type="ECO:0000256" key="9">
    <source>
        <dbReference type="ARBA" id="ARBA00023328"/>
    </source>
</evidence>
<sequence>MSDYWIVRASYIVRLGIFEPPSTTQADVGDIILAPPQPFPSAPRSQNESPSTQYRHPPPCMPQPTPPKNKNKMPSAAPNTRSQSPETAPPIATAPGPRAQALQNIFTNALDATFKKCNYSNFADCFPTTAKYKPENLDALHRDFVARLGEQCKTEFDKIVQERNVTPALNALDDLLADARKRKDRAATSTSTSTPNASAPIPPHTLSPSTLFHAHLHPFLSTHASSLTTEIADVQAANKALFDDVKGQREEIAALLRGLEERVKELEHAAEIIEEGGKGVDVDIEGVEERLGSRDISHGRGQRERSMWTTENNTHHRHNAVTTEWPRQQGENPHTRIKLSAMSELEYHDRTPLITSAETARTNKSHEHGARDTIHQMQDGNLKSSHPAII</sequence>
<keyword evidence="3" id="KW-0158">Chromosome</keyword>
<feature type="compositionally biased region" description="Polar residues" evidence="11">
    <location>
        <begin position="77"/>
        <end position="86"/>
    </location>
</feature>
<dbReference type="PANTHER" id="PTHR15459:SF3">
    <property type="entry name" value="POLYAMINE-MODULATED FACTOR 1"/>
    <property type="match status" value="1"/>
</dbReference>
<keyword evidence="5" id="KW-0498">Mitosis</keyword>
<keyword evidence="9" id="KW-0137">Centromere</keyword>
<name>A0A6A6W0X8_9PEZI</name>
<evidence type="ECO:0000256" key="5">
    <source>
        <dbReference type="ARBA" id="ARBA00022776"/>
    </source>
</evidence>
<keyword evidence="6" id="KW-0995">Kinetochore</keyword>
<evidence type="ECO:0000256" key="1">
    <source>
        <dbReference type="ARBA" id="ARBA00004123"/>
    </source>
</evidence>
<comment type="subcellular location">
    <subcellularLocation>
        <location evidence="2">Chromosome</location>
        <location evidence="2">Centromere</location>
        <location evidence="2">Kinetochore</location>
    </subcellularLocation>
    <subcellularLocation>
        <location evidence="1">Nucleus</location>
    </subcellularLocation>
</comment>
<dbReference type="GO" id="GO:0005634">
    <property type="term" value="C:nucleus"/>
    <property type="evidence" value="ECO:0007669"/>
    <property type="project" value="UniProtKB-SubCell"/>
</dbReference>